<evidence type="ECO:0000256" key="2">
    <source>
        <dbReference type="ARBA" id="ARBA00022729"/>
    </source>
</evidence>
<reference evidence="4 5" key="1">
    <citation type="submission" date="2020-06" db="EMBL/GenBank/DDBJ databases">
        <title>Transcriptomic and genomic resources for Thalictrum thalictroides and T. hernandezii: Facilitating candidate gene discovery in an emerging model plant lineage.</title>
        <authorList>
            <person name="Arias T."/>
            <person name="Riano-Pachon D.M."/>
            <person name="Di Stilio V.S."/>
        </authorList>
    </citation>
    <scope>NUCLEOTIDE SEQUENCE [LARGE SCALE GENOMIC DNA]</scope>
    <source>
        <strain evidence="5">cv. WT478/WT964</strain>
        <tissue evidence="4">Leaves</tissue>
    </source>
</reference>
<organism evidence="4 5">
    <name type="scientific">Thalictrum thalictroides</name>
    <name type="common">Rue-anemone</name>
    <name type="synonym">Anemone thalictroides</name>
    <dbReference type="NCBI Taxonomy" id="46969"/>
    <lineage>
        <taxon>Eukaryota</taxon>
        <taxon>Viridiplantae</taxon>
        <taxon>Streptophyta</taxon>
        <taxon>Embryophyta</taxon>
        <taxon>Tracheophyta</taxon>
        <taxon>Spermatophyta</taxon>
        <taxon>Magnoliopsida</taxon>
        <taxon>Ranunculales</taxon>
        <taxon>Ranunculaceae</taxon>
        <taxon>Thalictroideae</taxon>
        <taxon>Thalictrum</taxon>
    </lineage>
</organism>
<keyword evidence="2" id="KW-0732">Signal</keyword>
<dbReference type="PANTHER" id="PTHR11802">
    <property type="entry name" value="SERINE PROTEASE FAMILY S10 SERINE CARBOXYPEPTIDASE"/>
    <property type="match status" value="1"/>
</dbReference>
<dbReference type="InterPro" id="IPR001563">
    <property type="entry name" value="Peptidase_S10"/>
</dbReference>
<dbReference type="FunFam" id="3.40.50.12670:FF:000001">
    <property type="entry name" value="Carboxypeptidase"/>
    <property type="match status" value="1"/>
</dbReference>
<dbReference type="GO" id="GO:0004185">
    <property type="term" value="F:serine-type carboxypeptidase activity"/>
    <property type="evidence" value="ECO:0007669"/>
    <property type="project" value="InterPro"/>
</dbReference>
<dbReference type="GO" id="GO:0006508">
    <property type="term" value="P:proteolysis"/>
    <property type="evidence" value="ECO:0007669"/>
    <property type="project" value="InterPro"/>
</dbReference>
<dbReference type="AlphaFoldDB" id="A0A7J6W8P0"/>
<keyword evidence="4" id="KW-0645">Protease</keyword>
<accession>A0A7J6W8P0</accession>
<gene>
    <name evidence="4" type="ORF">FRX31_017117</name>
</gene>
<dbReference type="GO" id="GO:0019748">
    <property type="term" value="P:secondary metabolic process"/>
    <property type="evidence" value="ECO:0007669"/>
    <property type="project" value="TreeGrafter"/>
</dbReference>
<keyword evidence="3" id="KW-0325">Glycoprotein</keyword>
<comment type="caution">
    <text evidence="4">The sequence shown here is derived from an EMBL/GenBank/DDBJ whole genome shotgun (WGS) entry which is preliminary data.</text>
</comment>
<evidence type="ECO:0000256" key="1">
    <source>
        <dbReference type="ARBA" id="ARBA00009431"/>
    </source>
</evidence>
<dbReference type="Pfam" id="PF00450">
    <property type="entry name" value="Peptidase_S10"/>
    <property type="match status" value="1"/>
</dbReference>
<comment type="similarity">
    <text evidence="1">Belongs to the peptidase S10 family.</text>
</comment>
<evidence type="ECO:0000256" key="3">
    <source>
        <dbReference type="ARBA" id="ARBA00023180"/>
    </source>
</evidence>
<protein>
    <submittedName>
        <fullName evidence="4">Serine carboxypeptidase-like</fullName>
    </submittedName>
</protein>
<keyword evidence="4" id="KW-0121">Carboxypeptidase</keyword>
<dbReference type="Proteomes" id="UP000554482">
    <property type="component" value="Unassembled WGS sequence"/>
</dbReference>
<dbReference type="OrthoDB" id="443318at2759"/>
<dbReference type="GO" id="GO:0016747">
    <property type="term" value="F:acyltransferase activity, transferring groups other than amino-acyl groups"/>
    <property type="evidence" value="ECO:0007669"/>
    <property type="project" value="TreeGrafter"/>
</dbReference>
<proteinExistence type="inferred from homology"/>
<evidence type="ECO:0000313" key="5">
    <source>
        <dbReference type="Proteomes" id="UP000554482"/>
    </source>
</evidence>
<dbReference type="EMBL" id="JABWDY010020243">
    <property type="protein sequence ID" value="KAF5193297.1"/>
    <property type="molecule type" value="Genomic_DNA"/>
</dbReference>
<sequence length="510" mass="58013">MVAYKLIEMNFIGFGLYHRYQLFLILLFLVLVFESETAFSGRFKVESLPGFDGSLPFQLETGYVGVDKENDKQLFYYFFKSERNPEEDPLVLWLTGGPRCSGLWALAFEIGPIYFKDAEATNGDVPSLVLNPNSWTKVANIIFIDAPIGTGFSYSKTGQEGNMSDTISAQDTSEFLRKWFTDYPEFLSNPLYICGDSFSGIIIPIVVQELISDIEAGKEPLYNFKGYLIGNPVTDKHLELNTQIPFARGMGLISYELYMSLQQNCKGEYVNIDSSNTVCSKDYKTFSKWISGVNAHQVLEPACSKEDVSSDNKHSLDSEKPVLRLPSYEFSAKENVSVINKLLLNVRKSILRSYNCRESKYPISENWANDHRVQTALNVRKGTVEKWIRCNFHGLADTPDYGVPYDYNVNSSIAYQKNINTKGYRSLIYSGDHDMVVPHISTETWIRLLGSSIVDDWHWWIVDDQVAGYTRTYSNGMTYATVKGGGHTSPEHKPKECFEMFKRWISNNPL</sequence>
<evidence type="ECO:0000313" key="4">
    <source>
        <dbReference type="EMBL" id="KAF5193297.1"/>
    </source>
</evidence>
<keyword evidence="5" id="KW-1185">Reference proteome</keyword>
<dbReference type="Gene3D" id="3.40.50.1820">
    <property type="entry name" value="alpha/beta hydrolase"/>
    <property type="match status" value="1"/>
</dbReference>
<dbReference type="Gene3D" id="3.40.50.12670">
    <property type="match status" value="1"/>
</dbReference>
<dbReference type="InterPro" id="IPR029058">
    <property type="entry name" value="AB_hydrolase_fold"/>
</dbReference>
<name>A0A7J6W8P0_THATH</name>
<keyword evidence="4" id="KW-0378">Hydrolase</keyword>
<dbReference type="FunFam" id="3.40.50.1820:FF:000072">
    <property type="entry name" value="Serine carboxypeptidase-like 19"/>
    <property type="match status" value="1"/>
</dbReference>
<dbReference type="SUPFAM" id="SSF53474">
    <property type="entry name" value="alpha/beta-Hydrolases"/>
    <property type="match status" value="1"/>
</dbReference>
<dbReference type="PANTHER" id="PTHR11802:SF29">
    <property type="entry name" value="SERINE CARBOXYPEPTIDASE-LIKE 19"/>
    <property type="match status" value="1"/>
</dbReference>
<dbReference type="PRINTS" id="PR00724">
    <property type="entry name" value="CRBOXYPTASEC"/>
</dbReference>